<dbReference type="InterPro" id="IPR027417">
    <property type="entry name" value="P-loop_NTPase"/>
</dbReference>
<dbReference type="PaxDb" id="2850-Phatrdraft1367"/>
<keyword evidence="4 9" id="KW-0418">Kinase</keyword>
<comment type="subunit">
    <text evidence="9">Monomer.</text>
</comment>
<comment type="catalytic activity">
    <reaction evidence="9">
        <text>dCMP + ATP = dCDP + ADP</text>
        <dbReference type="Rhea" id="RHEA:25094"/>
        <dbReference type="ChEBI" id="CHEBI:30616"/>
        <dbReference type="ChEBI" id="CHEBI:57566"/>
        <dbReference type="ChEBI" id="CHEBI:58593"/>
        <dbReference type="ChEBI" id="CHEBI:456216"/>
        <dbReference type="EC" id="2.7.4.14"/>
    </reaction>
</comment>
<dbReference type="GO" id="GO:0005737">
    <property type="term" value="C:cytoplasm"/>
    <property type="evidence" value="ECO:0007669"/>
    <property type="project" value="UniProtKB-SubCell"/>
</dbReference>
<feature type="region of interest" description="LID" evidence="9">
    <location>
        <begin position="183"/>
        <end position="193"/>
    </location>
</feature>
<dbReference type="HAMAP" id="MF_00235">
    <property type="entry name" value="Adenylate_kinase_Adk"/>
    <property type="match status" value="1"/>
</dbReference>
<evidence type="ECO:0000256" key="2">
    <source>
        <dbReference type="ARBA" id="ARBA00022679"/>
    </source>
</evidence>
<accession>B7S454</accession>
<dbReference type="GO" id="GO:0033862">
    <property type="term" value="F:UMP kinase activity"/>
    <property type="evidence" value="ECO:0007669"/>
    <property type="project" value="RHEA"/>
</dbReference>
<feature type="binding site" evidence="9">
    <location>
        <position position="184"/>
    </location>
    <ligand>
        <name>ATP</name>
        <dbReference type="ChEBI" id="CHEBI:30616"/>
    </ligand>
</feature>
<dbReference type="OrthoDB" id="442176at2759"/>
<evidence type="ECO:0000256" key="3">
    <source>
        <dbReference type="ARBA" id="ARBA00022741"/>
    </source>
</evidence>
<dbReference type="STRING" id="556484.B7S454"/>
<dbReference type="InParanoid" id="B7S454"/>
<keyword evidence="1 9" id="KW-0963">Cytoplasm</keyword>
<dbReference type="NCBIfam" id="TIGR01359">
    <property type="entry name" value="UMP_CMP_kin_fam"/>
    <property type="match status" value="1"/>
</dbReference>
<feature type="binding site" evidence="9">
    <location>
        <position position="229"/>
    </location>
    <ligand>
        <name>ATP</name>
        <dbReference type="ChEBI" id="CHEBI:30616"/>
    </ligand>
</feature>
<feature type="binding site" evidence="9">
    <location>
        <position position="92"/>
    </location>
    <ligand>
        <name>a ribonucleoside 5'-phosphate</name>
        <dbReference type="ChEBI" id="CHEBI:58043"/>
    </ligand>
</feature>
<dbReference type="GO" id="GO:0036430">
    <property type="term" value="F:CMP kinase activity"/>
    <property type="evidence" value="ECO:0007669"/>
    <property type="project" value="RHEA"/>
</dbReference>
<dbReference type="Pfam" id="PF00406">
    <property type="entry name" value="ADK"/>
    <property type="match status" value="1"/>
</dbReference>
<evidence type="ECO:0000256" key="9">
    <source>
        <dbReference type="HAMAP-Rule" id="MF_03172"/>
    </source>
</evidence>
<feature type="transmembrane region" description="Helical" evidence="10">
    <location>
        <begin position="16"/>
        <end position="37"/>
    </location>
</feature>
<keyword evidence="10" id="KW-1133">Transmembrane helix</keyword>
<dbReference type="EC" id="2.7.4.14" evidence="9"/>
<sequence>MPDKDCDYHKGTRPTFNLSFCPFSLGIFLGTAVLVALNRRQSQRNSSEDETLPTCQVVFVLGGPGAGKGTQCELVTQHQPGWSHLSAGDLLRAERQRGGELGDTINKCIADGRLVPSKVTCRLLEKGMHEVYAKSGGTKFLIDGFPRSQGNAEAWKDTMSHHKVEFVLFLDCPEEVMIGRLLERGQTSGRNDDNMQVIKKRFETFELETAPIVDWYDQQGKVKRVSADKGQEDVYADVAALFETL</sequence>
<dbReference type="GO" id="GO:0005634">
    <property type="term" value="C:nucleus"/>
    <property type="evidence" value="ECO:0007669"/>
    <property type="project" value="UniProtKB-SubCell"/>
</dbReference>
<protein>
    <recommendedName>
        <fullName evidence="9">UMP-CMP kinase</fullName>
        <ecNumber evidence="9">2.7.4.14</ecNumber>
    </recommendedName>
    <alternativeName>
        <fullName evidence="9">Deoxycytidylate kinase</fullName>
        <shortName evidence="9">CK</shortName>
        <shortName evidence="9">dCMP kinase</shortName>
    </alternativeName>
    <alternativeName>
        <fullName evidence="9">Uridine monophosphate/cytidine monophosphate kinase</fullName>
        <shortName evidence="9">UMP/CMP kinase</shortName>
        <shortName evidence="9">UMP/CMPK</shortName>
    </alternativeName>
</protein>
<dbReference type="GO" id="GO:0006207">
    <property type="term" value="P:'de novo' pyrimidine nucleobase biosynthetic process"/>
    <property type="evidence" value="ECO:0007669"/>
    <property type="project" value="InterPro"/>
</dbReference>
<keyword evidence="7 9" id="KW-0539">Nucleus</keyword>
<dbReference type="CDD" id="cd01428">
    <property type="entry name" value="ADK"/>
    <property type="match status" value="1"/>
</dbReference>
<feature type="binding site" evidence="9">
    <location>
        <position position="201"/>
    </location>
    <ligand>
        <name>a ribonucleoside 5'-phosphate</name>
        <dbReference type="ChEBI" id="CHEBI:58043"/>
    </ligand>
</feature>
<dbReference type="GO" id="GO:0005524">
    <property type="term" value="F:ATP binding"/>
    <property type="evidence" value="ECO:0007669"/>
    <property type="project" value="UniProtKB-KW"/>
</dbReference>
<dbReference type="FunCoup" id="B7S454">
    <property type="interactions" value="305"/>
</dbReference>
<comment type="function">
    <text evidence="9">Catalyzes the phosphorylation of pyrimidine nucleoside monophosphates at the expense of ATP. Plays an important role in de novo pyrimidine nucleotide biosynthesis. Has preference for UMP and CMP as phosphate acceptors.</text>
</comment>
<comment type="catalytic activity">
    <reaction evidence="8 9">
        <text>UMP + ATP = UDP + ADP</text>
        <dbReference type="Rhea" id="RHEA:24400"/>
        <dbReference type="ChEBI" id="CHEBI:30616"/>
        <dbReference type="ChEBI" id="CHEBI:57865"/>
        <dbReference type="ChEBI" id="CHEBI:58223"/>
        <dbReference type="ChEBI" id="CHEBI:456216"/>
        <dbReference type="EC" id="2.7.4.14"/>
    </reaction>
</comment>
<feature type="binding site" evidence="9">
    <location>
        <begin position="144"/>
        <end position="147"/>
    </location>
    <ligand>
        <name>a ribonucleoside 5'-phosphate</name>
        <dbReference type="ChEBI" id="CHEBI:58043"/>
    </ligand>
</feature>
<evidence type="ECO:0000256" key="1">
    <source>
        <dbReference type="ARBA" id="ARBA00022490"/>
    </source>
</evidence>
<reference evidence="11 12" key="1">
    <citation type="journal article" date="2008" name="Nature">
        <title>The Phaeodactylum genome reveals the evolutionary history of diatom genomes.</title>
        <authorList>
            <person name="Bowler C."/>
            <person name="Allen A.E."/>
            <person name="Badger J.H."/>
            <person name="Grimwood J."/>
            <person name="Jabbari K."/>
            <person name="Kuo A."/>
            <person name="Maheswari U."/>
            <person name="Martens C."/>
            <person name="Maumus F."/>
            <person name="Otillar R.P."/>
            <person name="Rayko E."/>
            <person name="Salamov A."/>
            <person name="Vandepoele K."/>
            <person name="Beszteri B."/>
            <person name="Gruber A."/>
            <person name="Heijde M."/>
            <person name="Katinka M."/>
            <person name="Mock T."/>
            <person name="Valentin K."/>
            <person name="Verret F."/>
            <person name="Berges J.A."/>
            <person name="Brownlee C."/>
            <person name="Cadoret J.P."/>
            <person name="Chiovitti A."/>
            <person name="Choi C.J."/>
            <person name="Coesel S."/>
            <person name="De Martino A."/>
            <person name="Detter J.C."/>
            <person name="Durkin C."/>
            <person name="Falciatore A."/>
            <person name="Fournet J."/>
            <person name="Haruta M."/>
            <person name="Huysman M.J."/>
            <person name="Jenkins B.D."/>
            <person name="Jiroutova K."/>
            <person name="Jorgensen R.E."/>
            <person name="Joubert Y."/>
            <person name="Kaplan A."/>
            <person name="Kroger N."/>
            <person name="Kroth P.G."/>
            <person name="La Roche J."/>
            <person name="Lindquist E."/>
            <person name="Lommer M."/>
            <person name="Martin-Jezequel V."/>
            <person name="Lopez P.J."/>
            <person name="Lucas S."/>
            <person name="Mangogna M."/>
            <person name="McGinnis K."/>
            <person name="Medlin L.K."/>
            <person name="Montsant A."/>
            <person name="Oudot-Le Secq M.P."/>
            <person name="Napoli C."/>
            <person name="Obornik M."/>
            <person name="Parker M.S."/>
            <person name="Petit J.L."/>
            <person name="Porcel B.M."/>
            <person name="Poulsen N."/>
            <person name="Robison M."/>
            <person name="Rychlewski L."/>
            <person name="Rynearson T.A."/>
            <person name="Schmutz J."/>
            <person name="Shapiro H."/>
            <person name="Siaut M."/>
            <person name="Stanley M."/>
            <person name="Sussman M.R."/>
            <person name="Taylor A.R."/>
            <person name="Vardi A."/>
            <person name="von Dassow P."/>
            <person name="Vyverman W."/>
            <person name="Willis A."/>
            <person name="Wyrwicz L.S."/>
            <person name="Rokhsar D.S."/>
            <person name="Weissenbach J."/>
            <person name="Armbrust E.V."/>
            <person name="Green B.R."/>
            <person name="Van de Peer Y."/>
            <person name="Grigoriev I.V."/>
        </authorList>
    </citation>
    <scope>NUCLEOTIDE SEQUENCE [LARGE SCALE GENOMIC DNA]</scope>
    <source>
        <strain evidence="11 12">CCAP 1055/1</strain>
    </source>
</reference>
<name>B7S454_PHATC</name>
<dbReference type="InterPro" id="IPR033690">
    <property type="entry name" value="Adenylat_kinase_CS"/>
</dbReference>
<evidence type="ECO:0000256" key="4">
    <source>
        <dbReference type="ARBA" id="ARBA00022777"/>
    </source>
</evidence>
<reference evidence="12" key="2">
    <citation type="submission" date="2008-08" db="EMBL/GenBank/DDBJ databases">
        <authorList>
            <consortium name="Diatom Consortium"/>
            <person name="Grigoriev I."/>
            <person name="Grimwood J."/>
            <person name="Kuo A."/>
            <person name="Otillar R.P."/>
            <person name="Salamov A."/>
            <person name="Detter J.C."/>
            <person name="Lindquist E."/>
            <person name="Shapiro H."/>
            <person name="Lucas S."/>
            <person name="Glavina del Rio T."/>
            <person name="Pitluck S."/>
            <person name="Rokhsar D."/>
            <person name="Bowler C."/>
        </authorList>
    </citation>
    <scope>GENOME REANNOTATION</scope>
    <source>
        <strain evidence="12">CCAP 1055/1</strain>
    </source>
</reference>
<evidence type="ECO:0000256" key="6">
    <source>
        <dbReference type="ARBA" id="ARBA00022975"/>
    </source>
</evidence>
<comment type="subcellular location">
    <subcellularLocation>
        <location evidence="9">Cytoplasm</location>
    </subcellularLocation>
    <subcellularLocation>
        <location evidence="9">Nucleus</location>
    </subcellularLocation>
</comment>
<evidence type="ECO:0000313" key="12">
    <source>
        <dbReference type="Proteomes" id="UP000000759"/>
    </source>
</evidence>
<dbReference type="eggNOG" id="KOG3079">
    <property type="taxonomic scope" value="Eukaryota"/>
</dbReference>
<evidence type="ECO:0000256" key="8">
    <source>
        <dbReference type="ARBA" id="ARBA00048116"/>
    </source>
</evidence>
<keyword evidence="5 9" id="KW-0067">ATP-binding</keyword>
<comment type="similarity">
    <text evidence="9">Belongs to the adenylate kinase family. UMP-CMP kinase subfamily.</text>
</comment>
<dbReference type="RefSeq" id="XP_002176342.1">
    <property type="nucleotide sequence ID" value="XM_002176306.1"/>
</dbReference>
<feature type="binding site" evidence="9">
    <location>
        <begin position="113"/>
        <end position="115"/>
    </location>
    <ligand>
        <name>a ribonucleoside 5'-phosphate</name>
        <dbReference type="ChEBI" id="CHEBI:58043"/>
    </ligand>
</feature>
<comment type="catalytic activity">
    <reaction evidence="9">
        <text>CMP + ATP = CDP + ADP</text>
        <dbReference type="Rhea" id="RHEA:11600"/>
        <dbReference type="ChEBI" id="CHEBI:30616"/>
        <dbReference type="ChEBI" id="CHEBI:58069"/>
        <dbReference type="ChEBI" id="CHEBI:60377"/>
        <dbReference type="ChEBI" id="CHEBI:456216"/>
        <dbReference type="EC" id="2.7.4.14"/>
    </reaction>
</comment>
<comment type="cofactor">
    <cofactor evidence="9">
        <name>Mg(2+)</name>
        <dbReference type="ChEBI" id="CHEBI:18420"/>
    </cofactor>
    <text evidence="9">Binds 1 Mg(2+) ion per monomer.</text>
</comment>
<keyword evidence="10" id="KW-0472">Membrane</keyword>
<keyword evidence="12" id="KW-1185">Reference proteome</keyword>
<keyword evidence="2 9" id="KW-0808">Transferase</keyword>
<dbReference type="GO" id="GO:0006221">
    <property type="term" value="P:pyrimidine nucleotide biosynthetic process"/>
    <property type="evidence" value="ECO:0007669"/>
    <property type="project" value="UniProtKB-UniRule"/>
</dbReference>
<dbReference type="GO" id="GO:0036431">
    <property type="term" value="F:dCMP kinase activity"/>
    <property type="evidence" value="ECO:0007669"/>
    <property type="project" value="RHEA"/>
</dbReference>
<dbReference type="GeneID" id="7204928"/>
<evidence type="ECO:0000256" key="5">
    <source>
        <dbReference type="ARBA" id="ARBA00022840"/>
    </source>
</evidence>
<gene>
    <name evidence="11" type="ORF">PHATRDRAFT_bd1367</name>
</gene>
<proteinExistence type="inferred from homology"/>
<dbReference type="HAMAP" id="MF_03172">
    <property type="entry name" value="Adenylate_kinase_UMP_CMP_kin"/>
    <property type="match status" value="1"/>
</dbReference>
<dbReference type="Gene3D" id="3.40.50.300">
    <property type="entry name" value="P-loop containing nucleotide triphosphate hydrolases"/>
    <property type="match status" value="1"/>
</dbReference>
<comment type="domain">
    <text evidence="9">Consists of three domains, a large central CORE domain and two small peripheral domains, NMPbind and LID, which undergo movements during catalysis. The LID domain closes over the site of phosphoryl transfer upon ATP binding. Assembling and dissambling the active center during each catalytic cycle provides an effective means to prevent ATP hydrolysis.</text>
</comment>
<dbReference type="InterPro" id="IPR006266">
    <property type="entry name" value="UMP_CMP_kinase"/>
</dbReference>
<dbReference type="PRINTS" id="PR00094">
    <property type="entry name" value="ADENYLTKNASE"/>
</dbReference>
<keyword evidence="6 9" id="KW-0665">Pyrimidine biosynthesis</keyword>
<feature type="binding site" evidence="9">
    <location>
        <position position="151"/>
    </location>
    <ligand>
        <name>CMP</name>
        <dbReference type="ChEBI" id="CHEBI:60377"/>
    </ligand>
</feature>
<feature type="binding site" evidence="9">
    <location>
        <position position="190"/>
    </location>
    <ligand>
        <name>a ribonucleoside 5'-phosphate</name>
        <dbReference type="ChEBI" id="CHEBI:58043"/>
    </ligand>
</feature>
<keyword evidence="10" id="KW-0812">Transmembrane</keyword>
<evidence type="ECO:0000313" key="11">
    <source>
        <dbReference type="EMBL" id="EEC42578.1"/>
    </source>
</evidence>
<dbReference type="EMBL" id="DS999284">
    <property type="protein sequence ID" value="EEC42578.1"/>
    <property type="molecule type" value="Genomic_DNA"/>
</dbReference>
<dbReference type="OMA" id="EQTMPVI"/>
<feature type="binding site" evidence="9">
    <location>
        <begin position="65"/>
        <end position="70"/>
    </location>
    <ligand>
        <name>ATP</name>
        <dbReference type="ChEBI" id="CHEBI:30616"/>
    </ligand>
</feature>
<dbReference type="AlphaFoldDB" id="B7S454"/>
<evidence type="ECO:0000256" key="7">
    <source>
        <dbReference type="ARBA" id="ARBA00023242"/>
    </source>
</evidence>
<dbReference type="KEGG" id="pti:PHATRDRAFT_bd1367"/>
<organism evidence="11 12">
    <name type="scientific">Phaeodactylum tricornutum (strain CCAP 1055/1)</name>
    <dbReference type="NCBI Taxonomy" id="556484"/>
    <lineage>
        <taxon>Eukaryota</taxon>
        <taxon>Sar</taxon>
        <taxon>Stramenopiles</taxon>
        <taxon>Ochrophyta</taxon>
        <taxon>Bacillariophyta</taxon>
        <taxon>Bacillariophyceae</taxon>
        <taxon>Bacillariophycidae</taxon>
        <taxon>Naviculales</taxon>
        <taxon>Phaeodactylaceae</taxon>
        <taxon>Phaeodactylum</taxon>
    </lineage>
</organism>
<dbReference type="HOGENOM" id="CLU_032354_0_0_1"/>
<dbReference type="InterPro" id="IPR000850">
    <property type="entry name" value="Adenylat/UMP-CMP_kin"/>
</dbReference>
<dbReference type="PROSITE" id="PS00113">
    <property type="entry name" value="ADENYLATE_KINASE"/>
    <property type="match status" value="1"/>
</dbReference>
<dbReference type="PANTHER" id="PTHR23359">
    <property type="entry name" value="NUCLEOTIDE KINASE"/>
    <property type="match status" value="1"/>
</dbReference>
<comment type="caution">
    <text evidence="9">Lacks conserved residue(s) required for the propagation of feature annotation.</text>
</comment>
<evidence type="ECO:0000256" key="10">
    <source>
        <dbReference type="SAM" id="Phobius"/>
    </source>
</evidence>
<dbReference type="SUPFAM" id="SSF52540">
    <property type="entry name" value="P-loop containing nucleoside triphosphate hydrolases"/>
    <property type="match status" value="1"/>
</dbReference>
<keyword evidence="3 9" id="KW-0547">Nucleotide-binding</keyword>
<dbReference type="Proteomes" id="UP000000759">
    <property type="component" value="Unassembled WGS sequence"/>
</dbReference>